<feature type="region of interest" description="Disordered" evidence="2">
    <location>
        <begin position="479"/>
        <end position="512"/>
    </location>
</feature>
<feature type="compositionally biased region" description="Basic residues" evidence="2">
    <location>
        <begin position="395"/>
        <end position="405"/>
    </location>
</feature>
<keyword evidence="5" id="KW-1185">Reference proteome</keyword>
<dbReference type="Pfam" id="PF20994">
    <property type="entry name" value="CENPU"/>
    <property type="match status" value="1"/>
</dbReference>
<dbReference type="AlphaFoldDB" id="A0A2B7XCM2"/>
<feature type="compositionally biased region" description="Basic residues" evidence="2">
    <location>
        <begin position="222"/>
        <end position="242"/>
    </location>
</feature>
<dbReference type="OrthoDB" id="5377952at2759"/>
<feature type="compositionally biased region" description="Acidic residues" evidence="2">
    <location>
        <begin position="254"/>
        <end position="292"/>
    </location>
</feature>
<feature type="compositionally biased region" description="Acidic residues" evidence="2">
    <location>
        <begin position="364"/>
        <end position="376"/>
    </location>
</feature>
<organism evidence="4 5">
    <name type="scientific">Blastomyces parvus</name>
    <dbReference type="NCBI Taxonomy" id="2060905"/>
    <lineage>
        <taxon>Eukaryota</taxon>
        <taxon>Fungi</taxon>
        <taxon>Dikarya</taxon>
        <taxon>Ascomycota</taxon>
        <taxon>Pezizomycotina</taxon>
        <taxon>Eurotiomycetes</taxon>
        <taxon>Eurotiomycetidae</taxon>
        <taxon>Onygenales</taxon>
        <taxon>Ajellomycetaceae</taxon>
        <taxon>Blastomyces</taxon>
    </lineage>
</organism>
<reference evidence="4 5" key="1">
    <citation type="submission" date="2017-10" db="EMBL/GenBank/DDBJ databases">
        <title>Comparative genomics in systemic dimorphic fungi from Ajellomycetaceae.</title>
        <authorList>
            <person name="Munoz J.F."/>
            <person name="Mcewen J.G."/>
            <person name="Clay O.K."/>
            <person name="Cuomo C.A."/>
        </authorList>
    </citation>
    <scope>NUCLEOTIDE SEQUENCE [LARGE SCALE GENOMIC DNA]</scope>
    <source>
        <strain evidence="4 5">UAMH130</strain>
    </source>
</reference>
<feature type="compositionally biased region" description="Basic and acidic residues" evidence="2">
    <location>
        <begin position="207"/>
        <end position="221"/>
    </location>
</feature>
<feature type="region of interest" description="Disordered" evidence="2">
    <location>
        <begin position="1"/>
        <end position="464"/>
    </location>
</feature>
<dbReference type="STRING" id="2060905.A0A2B7XCM2"/>
<evidence type="ECO:0000313" key="4">
    <source>
        <dbReference type="EMBL" id="PGH06398.1"/>
    </source>
</evidence>
<evidence type="ECO:0000259" key="3">
    <source>
        <dbReference type="Pfam" id="PF20994"/>
    </source>
</evidence>
<gene>
    <name evidence="4" type="ORF">GX51_02410</name>
</gene>
<evidence type="ECO:0000313" key="5">
    <source>
        <dbReference type="Proteomes" id="UP000224080"/>
    </source>
</evidence>
<feature type="compositionally biased region" description="Basic and acidic residues" evidence="2">
    <location>
        <begin position="293"/>
        <end position="308"/>
    </location>
</feature>
<keyword evidence="1" id="KW-0175">Coiled coil</keyword>
<feature type="compositionally biased region" description="Basic residues" evidence="2">
    <location>
        <begin position="325"/>
        <end position="346"/>
    </location>
</feature>
<name>A0A2B7XCM2_9EURO</name>
<feature type="domain" description="Inner kinetochore subunit AME1" evidence="3">
    <location>
        <begin position="505"/>
        <end position="693"/>
    </location>
</feature>
<comment type="caution">
    <text evidence="4">The sequence shown here is derived from an EMBL/GenBank/DDBJ whole genome shotgun (WGS) entry which is preliminary data.</text>
</comment>
<feature type="compositionally biased region" description="Polar residues" evidence="2">
    <location>
        <begin position="83"/>
        <end position="101"/>
    </location>
</feature>
<dbReference type="InterPro" id="IPR048743">
    <property type="entry name" value="AME1"/>
</dbReference>
<evidence type="ECO:0000256" key="2">
    <source>
        <dbReference type="SAM" id="MobiDB-lite"/>
    </source>
</evidence>
<accession>A0A2B7XCM2</accession>
<evidence type="ECO:0000256" key="1">
    <source>
        <dbReference type="SAM" id="Coils"/>
    </source>
</evidence>
<proteinExistence type="predicted"/>
<feature type="compositionally biased region" description="Basic and acidic residues" evidence="2">
    <location>
        <begin position="170"/>
        <end position="180"/>
    </location>
</feature>
<protein>
    <recommendedName>
        <fullName evidence="3">Inner kinetochore subunit AME1 domain-containing protein</fullName>
    </recommendedName>
</protein>
<dbReference type="EMBL" id="PDNC01000022">
    <property type="protein sequence ID" value="PGH06398.1"/>
    <property type="molecule type" value="Genomic_DNA"/>
</dbReference>
<feature type="compositionally biased region" description="Basic and acidic residues" evidence="2">
    <location>
        <begin position="145"/>
        <end position="154"/>
    </location>
</feature>
<sequence length="699" mass="78898">MASNREERRLMRQRGAGNRAAKDIDFGFGSVFGAPNLLSAGAPPPTAQPEPTIQRKQRSSSLRRTPTPDQRRRTSPQIARRTPTGSQAPSSSRSTPGSRKNTLPPRRSVFDIPPDDDPDQGREHKRRRIAVPFESIPEDTAISSEHGRETEPRITTRGATSSPDAQSRLSEAEHERREPSAEQGQNTEASDVQLAPAGQPEIQNPEPADRLQEKDQPDPPKRRVQRKKRKSVVQGFKRRKRPSTVDQLRAAPDQEPELEPEPELELEPEPEPEPEPGPEPEPEPEPELETGQESEHTLEPEPELHDLDEGNVEEPSADPAELPRRKPKKRKSIRQRITKPKQRLPRVHVDARENQPEEQIPTSEDPDQNPVDEDNDKENVGREEDSQRQSTSPKRTTKPKRKSSRTVKERSRQTRPLPPEEAVEEDAQAEPSQPKPPPRKQRRKRPADDQNTESEPKPRGSTVPVIVHRFANLSALQNITGDDEGTPSETAQAPDDPSGRHKYPSRSGVNPADVLGQICRETLEKTTSNLADSIQQESNASRRAEWTRKRKAVELFSVELEQRLFDMSELLDSNFVLSARLKREKQDMASLRNRLIALRKEREDVSLRIDEVRRKYADDEQVKTVHDNLNNSLHDLQLAIDRGRKVDDEHDANPAIGLEFLLRTVAQDVSSTAPGSHSGILNQIRIFNSQLERTAALLE</sequence>
<feature type="compositionally biased region" description="Basic and acidic residues" evidence="2">
    <location>
        <begin position="377"/>
        <end position="387"/>
    </location>
</feature>
<feature type="compositionally biased region" description="Basic and acidic residues" evidence="2">
    <location>
        <begin position="1"/>
        <end position="10"/>
    </location>
</feature>
<dbReference type="Proteomes" id="UP000224080">
    <property type="component" value="Unassembled WGS sequence"/>
</dbReference>
<feature type="compositionally biased region" description="Polar residues" evidence="2">
    <location>
        <begin position="157"/>
        <end position="169"/>
    </location>
</feature>
<feature type="coiled-coil region" evidence="1">
    <location>
        <begin position="581"/>
        <end position="615"/>
    </location>
</feature>